<comment type="function">
    <text evidence="3">The glycine cleavage system catalyzes the degradation of glycine. The H protein shuttles the methylamine group of glycine from the P protein to the T protein.</text>
</comment>
<evidence type="ECO:0000256" key="3">
    <source>
        <dbReference type="HAMAP-Rule" id="MF_00272"/>
    </source>
</evidence>
<dbReference type="PANTHER" id="PTHR11715">
    <property type="entry name" value="GLYCINE CLEAVAGE SYSTEM H PROTEIN"/>
    <property type="match status" value="1"/>
</dbReference>
<feature type="domain" description="Lipoyl-binding" evidence="4">
    <location>
        <begin position="19"/>
        <end position="100"/>
    </location>
</feature>
<dbReference type="SUPFAM" id="SSF51230">
    <property type="entry name" value="Single hybrid motif"/>
    <property type="match status" value="1"/>
</dbReference>
<dbReference type="PROSITE" id="PS00189">
    <property type="entry name" value="LIPOYL"/>
    <property type="match status" value="1"/>
</dbReference>
<evidence type="ECO:0000256" key="2">
    <source>
        <dbReference type="ARBA" id="ARBA00022823"/>
    </source>
</evidence>
<dbReference type="InterPro" id="IPR011053">
    <property type="entry name" value="Single_hybrid_motif"/>
</dbReference>
<accession>A0ABP5SVN8</accession>
<comment type="subunit">
    <text evidence="3">The glycine cleavage system is composed of four proteins: P, T, L and H.</text>
</comment>
<sequence>MTVPSHLQYTRDHEWIGDLSTVGITRFAADALGDIVYIDLPEPGREVRAGEPCGEVESTKSVSDLLAPADGVVEEVNPAVAADPALINEDPYANWLFRIRVTGGADLLDAEAYAALIGSQR</sequence>
<proteinExistence type="inferred from homology"/>
<protein>
    <recommendedName>
        <fullName evidence="3">Glycine cleavage system H protein</fullName>
    </recommendedName>
</protein>
<dbReference type="PROSITE" id="PS50968">
    <property type="entry name" value="BIOTINYL_LIPOYL"/>
    <property type="match status" value="1"/>
</dbReference>
<evidence type="ECO:0000313" key="5">
    <source>
        <dbReference type="EMBL" id="GAA2337485.1"/>
    </source>
</evidence>
<dbReference type="CDD" id="cd06848">
    <property type="entry name" value="GCS_H"/>
    <property type="match status" value="1"/>
</dbReference>
<gene>
    <name evidence="5" type="primary">gcvH_1</name>
    <name evidence="3" type="synonym">gcvH</name>
    <name evidence="5" type="ORF">GCM10010170_018600</name>
</gene>
<dbReference type="PANTHER" id="PTHR11715:SF3">
    <property type="entry name" value="GLYCINE CLEAVAGE SYSTEM H PROTEIN-RELATED"/>
    <property type="match status" value="1"/>
</dbReference>
<dbReference type="NCBIfam" id="TIGR00527">
    <property type="entry name" value="gcvH"/>
    <property type="match status" value="1"/>
</dbReference>
<comment type="cofactor">
    <cofactor evidence="3">
        <name>(R)-lipoate</name>
        <dbReference type="ChEBI" id="CHEBI:83088"/>
    </cofactor>
    <text evidence="3">Binds 1 lipoyl cofactor covalently.</text>
</comment>
<dbReference type="RefSeq" id="WP_344611860.1">
    <property type="nucleotide sequence ID" value="NZ_BAAARV010000016.1"/>
</dbReference>
<evidence type="ECO:0000313" key="6">
    <source>
        <dbReference type="Proteomes" id="UP001501444"/>
    </source>
</evidence>
<dbReference type="HAMAP" id="MF_00272">
    <property type="entry name" value="GcvH"/>
    <property type="match status" value="1"/>
</dbReference>
<dbReference type="InterPro" id="IPR003016">
    <property type="entry name" value="2-oxoA_DH_lipoyl-BS"/>
</dbReference>
<dbReference type="InterPro" id="IPR002930">
    <property type="entry name" value="GCV_H"/>
</dbReference>
<feature type="modified residue" description="N6-lipoyllysine" evidence="3">
    <location>
        <position position="60"/>
    </location>
</feature>
<name>A0ABP5SVN8_9ACTN</name>
<comment type="similarity">
    <text evidence="1 3">Belongs to the GcvH family.</text>
</comment>
<reference evidence="6" key="1">
    <citation type="journal article" date="2019" name="Int. J. Syst. Evol. Microbiol.">
        <title>The Global Catalogue of Microorganisms (GCM) 10K type strain sequencing project: providing services to taxonomists for standard genome sequencing and annotation.</title>
        <authorList>
            <consortium name="The Broad Institute Genomics Platform"/>
            <consortium name="The Broad Institute Genome Sequencing Center for Infectious Disease"/>
            <person name="Wu L."/>
            <person name="Ma J."/>
        </authorList>
    </citation>
    <scope>NUCLEOTIDE SEQUENCE [LARGE SCALE GENOMIC DNA]</scope>
    <source>
        <strain evidence="6">JCM 3272</strain>
    </source>
</reference>
<dbReference type="InterPro" id="IPR000089">
    <property type="entry name" value="Biotin_lipoyl"/>
</dbReference>
<comment type="caution">
    <text evidence="5">The sequence shown here is derived from an EMBL/GenBank/DDBJ whole genome shotgun (WGS) entry which is preliminary data.</text>
</comment>
<keyword evidence="2 3" id="KW-0450">Lipoyl</keyword>
<evidence type="ECO:0000256" key="1">
    <source>
        <dbReference type="ARBA" id="ARBA00009249"/>
    </source>
</evidence>
<dbReference type="InterPro" id="IPR017453">
    <property type="entry name" value="GCV_H_sub"/>
</dbReference>
<dbReference type="Gene3D" id="2.40.50.100">
    <property type="match status" value="1"/>
</dbReference>
<evidence type="ECO:0000259" key="4">
    <source>
        <dbReference type="PROSITE" id="PS50968"/>
    </source>
</evidence>
<dbReference type="NCBIfam" id="NF002270">
    <property type="entry name" value="PRK01202.1"/>
    <property type="match status" value="1"/>
</dbReference>
<dbReference type="Pfam" id="PF01597">
    <property type="entry name" value="GCV_H"/>
    <property type="match status" value="1"/>
</dbReference>
<organism evidence="5 6">
    <name type="scientific">Dactylosporangium salmoneum</name>
    <dbReference type="NCBI Taxonomy" id="53361"/>
    <lineage>
        <taxon>Bacteria</taxon>
        <taxon>Bacillati</taxon>
        <taxon>Actinomycetota</taxon>
        <taxon>Actinomycetes</taxon>
        <taxon>Micromonosporales</taxon>
        <taxon>Micromonosporaceae</taxon>
        <taxon>Dactylosporangium</taxon>
    </lineage>
</organism>
<dbReference type="InterPro" id="IPR033753">
    <property type="entry name" value="GCV_H/Fam206"/>
</dbReference>
<dbReference type="EMBL" id="BAAARV010000016">
    <property type="protein sequence ID" value="GAA2337485.1"/>
    <property type="molecule type" value="Genomic_DNA"/>
</dbReference>
<keyword evidence="6" id="KW-1185">Reference proteome</keyword>
<dbReference type="Proteomes" id="UP001501444">
    <property type="component" value="Unassembled WGS sequence"/>
</dbReference>